<dbReference type="GO" id="GO:0006626">
    <property type="term" value="P:protein targeting to mitochondrion"/>
    <property type="evidence" value="ECO:0007669"/>
    <property type="project" value="UniProtKB-ARBA"/>
</dbReference>
<keyword evidence="5" id="KW-0653">Protein transport</keyword>
<dbReference type="Pfam" id="PF10642">
    <property type="entry name" value="Tom5"/>
    <property type="match status" value="1"/>
</dbReference>
<evidence type="ECO:0000256" key="2">
    <source>
        <dbReference type="ARBA" id="ARBA00022448"/>
    </source>
</evidence>
<evidence type="ECO:0000256" key="8">
    <source>
        <dbReference type="ARBA" id="ARBA00023136"/>
    </source>
</evidence>
<accession>A0A061B879</accession>
<evidence type="ECO:0000256" key="4">
    <source>
        <dbReference type="ARBA" id="ARBA00022787"/>
    </source>
</evidence>
<dbReference type="GO" id="GO:0005741">
    <property type="term" value="C:mitochondrial outer membrane"/>
    <property type="evidence" value="ECO:0007669"/>
    <property type="project" value="UniProtKB-SubCell"/>
</dbReference>
<reference evidence="11" key="1">
    <citation type="journal article" date="2014" name="Genome Announc.">
        <title>Genome sequence of the yeast Cyberlindnera fabianii (Hansenula fabianii).</title>
        <authorList>
            <person name="Freel K.C."/>
            <person name="Sarilar V."/>
            <person name="Neuveglise C."/>
            <person name="Devillers H."/>
            <person name="Friedrich A."/>
            <person name="Schacherer J."/>
        </authorList>
    </citation>
    <scope>NUCLEOTIDE SEQUENCE</scope>
    <source>
        <strain evidence="11">YJS4271</strain>
    </source>
</reference>
<evidence type="ECO:0000256" key="3">
    <source>
        <dbReference type="ARBA" id="ARBA00022692"/>
    </source>
</evidence>
<dbReference type="GO" id="GO:0015031">
    <property type="term" value="P:protein transport"/>
    <property type="evidence" value="ECO:0007669"/>
    <property type="project" value="UniProtKB-KW"/>
</dbReference>
<evidence type="ECO:0000256" key="5">
    <source>
        <dbReference type="ARBA" id="ARBA00022927"/>
    </source>
</evidence>
<keyword evidence="4" id="KW-1000">Mitochondrion outer membrane</keyword>
<feature type="transmembrane region" description="Helical" evidence="10">
    <location>
        <begin position="24"/>
        <end position="44"/>
    </location>
</feature>
<sequence>MYGGGQPLSEDEKKAHQAVTNQTLITAGYIAAALWVTPIIVHFVHKQFK</sequence>
<keyword evidence="8 10" id="KW-0472">Membrane</keyword>
<keyword evidence="2" id="KW-0813">Transport</keyword>
<evidence type="ECO:0000256" key="7">
    <source>
        <dbReference type="ARBA" id="ARBA00023128"/>
    </source>
</evidence>
<comment type="similarity">
    <text evidence="9">Belongs to the Tom5 family.</text>
</comment>
<protein>
    <submittedName>
        <fullName evidence="11">CYFA0S13e03312g1_1</fullName>
    </submittedName>
</protein>
<proteinExistence type="inferred from homology"/>
<evidence type="ECO:0000256" key="10">
    <source>
        <dbReference type="SAM" id="Phobius"/>
    </source>
</evidence>
<evidence type="ECO:0000256" key="9">
    <source>
        <dbReference type="ARBA" id="ARBA00025716"/>
    </source>
</evidence>
<evidence type="ECO:0000256" key="6">
    <source>
        <dbReference type="ARBA" id="ARBA00022989"/>
    </source>
</evidence>
<dbReference type="EMBL" id="LK052898">
    <property type="protein sequence ID" value="CDR44095.1"/>
    <property type="molecule type" value="Genomic_DNA"/>
</dbReference>
<evidence type="ECO:0000313" key="11">
    <source>
        <dbReference type="EMBL" id="CDR44095.1"/>
    </source>
</evidence>
<dbReference type="AlphaFoldDB" id="A0A061B879"/>
<keyword evidence="6 10" id="KW-1133">Transmembrane helix</keyword>
<gene>
    <name evidence="11" type="ORF">CYFA0S_13e03312g</name>
</gene>
<organism evidence="11">
    <name type="scientific">Cyberlindnera fabianii</name>
    <name type="common">Yeast</name>
    <name type="synonym">Hansenula fabianii</name>
    <dbReference type="NCBI Taxonomy" id="36022"/>
    <lineage>
        <taxon>Eukaryota</taxon>
        <taxon>Fungi</taxon>
        <taxon>Dikarya</taxon>
        <taxon>Ascomycota</taxon>
        <taxon>Saccharomycotina</taxon>
        <taxon>Saccharomycetes</taxon>
        <taxon>Phaffomycetales</taxon>
        <taxon>Phaffomycetaceae</taxon>
        <taxon>Cyberlindnera</taxon>
    </lineage>
</organism>
<keyword evidence="3 10" id="KW-0812">Transmembrane</keyword>
<comment type="subcellular location">
    <subcellularLocation>
        <location evidence="1">Mitochondrion outer membrane</location>
        <topology evidence="1">Single-pass membrane protein</topology>
    </subcellularLocation>
</comment>
<evidence type="ECO:0000256" key="1">
    <source>
        <dbReference type="ARBA" id="ARBA00004572"/>
    </source>
</evidence>
<dbReference type="InterPro" id="IPR019603">
    <property type="entry name" value="Tom5"/>
</dbReference>
<dbReference type="OrthoDB" id="3999796at2759"/>
<dbReference type="PhylomeDB" id="A0A061B879"/>
<keyword evidence="7" id="KW-0496">Mitochondrion</keyword>
<name>A0A061B879_CYBFA</name>